<evidence type="ECO:0000256" key="2">
    <source>
        <dbReference type="ARBA" id="ARBA00022448"/>
    </source>
</evidence>
<proteinExistence type="inferred from homology"/>
<feature type="transmembrane region" description="Helical" evidence="7">
    <location>
        <begin position="194"/>
        <end position="221"/>
    </location>
</feature>
<feature type="transmembrane region" description="Helical" evidence="7">
    <location>
        <begin position="136"/>
        <end position="153"/>
    </location>
</feature>
<feature type="transmembrane region" description="Helical" evidence="7">
    <location>
        <begin position="114"/>
        <end position="130"/>
    </location>
</feature>
<feature type="transmembrane region" description="Helical" evidence="7">
    <location>
        <begin position="84"/>
        <end position="102"/>
    </location>
</feature>
<comment type="similarity">
    <text evidence="7">Belongs to the binding-protein-dependent transport system permease family.</text>
</comment>
<feature type="transmembrane region" description="Helical" evidence="7">
    <location>
        <begin position="233"/>
        <end position="257"/>
    </location>
</feature>
<dbReference type="Gene3D" id="1.10.3720.10">
    <property type="entry name" value="MetI-like"/>
    <property type="match status" value="1"/>
</dbReference>
<reference evidence="9 10" key="1">
    <citation type="journal article" date="2013" name="Front. Microbiol.">
        <title>Comparative genomic analyses of the cyanobacterium, Lyngbya aestuarii BL J, a powerful hydrogen producer.</title>
        <authorList>
            <person name="Kothari A."/>
            <person name="Vaughn M."/>
            <person name="Garcia-Pichel F."/>
        </authorList>
    </citation>
    <scope>NUCLEOTIDE SEQUENCE [LARGE SCALE GENOMIC DNA]</scope>
    <source>
        <strain evidence="9 10">BL J</strain>
    </source>
</reference>
<dbReference type="EMBL" id="AUZM01000054">
    <property type="protein sequence ID" value="ERT05561.1"/>
    <property type="molecule type" value="Genomic_DNA"/>
</dbReference>
<name>U7QGK1_9CYAN</name>
<dbReference type="InterPro" id="IPR000515">
    <property type="entry name" value="MetI-like"/>
</dbReference>
<dbReference type="PROSITE" id="PS50928">
    <property type="entry name" value="ABC_TM1"/>
    <property type="match status" value="1"/>
</dbReference>
<evidence type="ECO:0000313" key="9">
    <source>
        <dbReference type="EMBL" id="ERT05561.1"/>
    </source>
</evidence>
<keyword evidence="5 7" id="KW-1133">Transmembrane helix</keyword>
<gene>
    <name evidence="9" type="ORF">M595_4492</name>
</gene>
<dbReference type="InterPro" id="IPR010065">
    <property type="entry name" value="AA_ABC_transptr_permease_3TM"/>
</dbReference>
<dbReference type="PATRIC" id="fig|1348334.3.peg.4344"/>
<keyword evidence="2 7" id="KW-0813">Transport</keyword>
<organism evidence="9 10">
    <name type="scientific">Lyngbya aestuarii BL J</name>
    <dbReference type="NCBI Taxonomy" id="1348334"/>
    <lineage>
        <taxon>Bacteria</taxon>
        <taxon>Bacillati</taxon>
        <taxon>Cyanobacteriota</taxon>
        <taxon>Cyanophyceae</taxon>
        <taxon>Oscillatoriophycideae</taxon>
        <taxon>Oscillatoriales</taxon>
        <taxon>Microcoleaceae</taxon>
        <taxon>Lyngbya</taxon>
    </lineage>
</organism>
<keyword evidence="6 7" id="KW-0472">Membrane</keyword>
<dbReference type="GO" id="GO:0006865">
    <property type="term" value="P:amino acid transport"/>
    <property type="evidence" value="ECO:0007669"/>
    <property type="project" value="TreeGrafter"/>
</dbReference>
<evidence type="ECO:0000256" key="1">
    <source>
        <dbReference type="ARBA" id="ARBA00004651"/>
    </source>
</evidence>
<dbReference type="CDD" id="cd06261">
    <property type="entry name" value="TM_PBP2"/>
    <property type="match status" value="1"/>
</dbReference>
<feature type="transmembrane region" description="Helical" evidence="7">
    <location>
        <begin position="373"/>
        <end position="389"/>
    </location>
</feature>
<evidence type="ECO:0000313" key="10">
    <source>
        <dbReference type="Proteomes" id="UP000017127"/>
    </source>
</evidence>
<evidence type="ECO:0000256" key="7">
    <source>
        <dbReference type="RuleBase" id="RU363032"/>
    </source>
</evidence>
<protein>
    <submittedName>
        <fullName evidence="9">Amino ABC transporter, permease, 3-TM region, His/Glu/Gln/Arg/opine family domain protein</fullName>
    </submittedName>
</protein>
<dbReference type="Pfam" id="PF00528">
    <property type="entry name" value="BPD_transp_1"/>
    <property type="match status" value="1"/>
</dbReference>
<comment type="caution">
    <text evidence="9">The sequence shown here is derived from an EMBL/GenBank/DDBJ whole genome shotgun (WGS) entry which is preliminary data.</text>
</comment>
<evidence type="ECO:0000256" key="3">
    <source>
        <dbReference type="ARBA" id="ARBA00022475"/>
    </source>
</evidence>
<dbReference type="RefSeq" id="WP_023068207.1">
    <property type="nucleotide sequence ID" value="NZ_AUZM01000054.1"/>
</dbReference>
<dbReference type="InterPro" id="IPR035906">
    <property type="entry name" value="MetI-like_sf"/>
</dbReference>
<dbReference type="NCBIfam" id="TIGR01726">
    <property type="entry name" value="HEQRo_perm_3TM"/>
    <property type="match status" value="1"/>
</dbReference>
<keyword evidence="10" id="KW-1185">Reference proteome</keyword>
<dbReference type="PANTHER" id="PTHR30614:SF41">
    <property type="entry name" value="INNER MEMBRANE AMINO-ACID ABC TRANSPORTER PERMEASE PROTEIN YHDY"/>
    <property type="match status" value="1"/>
</dbReference>
<dbReference type="InterPro" id="IPR043429">
    <property type="entry name" value="ArtM/GltK/GlnP/TcyL/YhdX-like"/>
</dbReference>
<evidence type="ECO:0000256" key="5">
    <source>
        <dbReference type="ARBA" id="ARBA00022989"/>
    </source>
</evidence>
<keyword evidence="4 7" id="KW-0812">Transmembrane</keyword>
<evidence type="ECO:0000256" key="6">
    <source>
        <dbReference type="ARBA" id="ARBA00023136"/>
    </source>
</evidence>
<feature type="transmembrane region" description="Helical" evidence="7">
    <location>
        <begin position="165"/>
        <end position="182"/>
    </location>
</feature>
<dbReference type="Proteomes" id="UP000017127">
    <property type="component" value="Unassembled WGS sequence"/>
</dbReference>
<dbReference type="AlphaFoldDB" id="U7QGK1"/>
<dbReference type="PANTHER" id="PTHR30614">
    <property type="entry name" value="MEMBRANE COMPONENT OF AMINO ACID ABC TRANSPORTER"/>
    <property type="match status" value="1"/>
</dbReference>
<feature type="domain" description="ABC transmembrane type-1" evidence="8">
    <location>
        <begin position="198"/>
        <end position="388"/>
    </location>
</feature>
<evidence type="ECO:0000259" key="8">
    <source>
        <dbReference type="PROSITE" id="PS50928"/>
    </source>
</evidence>
<evidence type="ECO:0000256" key="4">
    <source>
        <dbReference type="ARBA" id="ARBA00022692"/>
    </source>
</evidence>
<accession>U7QGK1</accession>
<dbReference type="OrthoDB" id="9805999at2"/>
<feature type="transmembrane region" description="Helical" evidence="7">
    <location>
        <begin position="31"/>
        <end position="54"/>
    </location>
</feature>
<sequence>MTVTTPPSNSAAPVESSSPREWMLENLFNTWYNTILTLVISGLLFWTFASLIIWARTEAKWSVIPANLPLFFVGRFPSDQYWRLWIVLTLICLLAGLTWGILARNVPVLFRQNIVIIISFVCMMMTLVPVGIPYRILLIGMVLLVVASAWGGKQLSKTQPDLTKWLPFSWFICLIISVWLIGGGLGLESVSTNLWGGLMLTLLMSIISILLCFPIGVMLALGRQSSLPIIRFLSIAYIEVIRGLPLITILFMGQVLVPLFLPEGMRPDRILRAIVGLTMFSSAYLAENVRGGLQAIPRGQIEAAKALGLNTPLTLGLVVLPQALKISIPSIVGQFISLFQDTTLLAIVGLVELLGISRSILANPKFLGRYSEVYLFIGILYWLFCYLMSQASRKLEQQLNTERN</sequence>
<keyword evidence="3" id="KW-1003">Cell membrane</keyword>
<dbReference type="GO" id="GO:0022857">
    <property type="term" value="F:transmembrane transporter activity"/>
    <property type="evidence" value="ECO:0007669"/>
    <property type="project" value="InterPro"/>
</dbReference>
<comment type="subcellular location">
    <subcellularLocation>
        <location evidence="1 7">Cell membrane</location>
        <topology evidence="1 7">Multi-pass membrane protein</topology>
    </subcellularLocation>
</comment>
<dbReference type="GO" id="GO:0043190">
    <property type="term" value="C:ATP-binding cassette (ABC) transporter complex"/>
    <property type="evidence" value="ECO:0007669"/>
    <property type="project" value="InterPro"/>
</dbReference>
<dbReference type="SUPFAM" id="SSF161098">
    <property type="entry name" value="MetI-like"/>
    <property type="match status" value="1"/>
</dbReference>